<dbReference type="Proteomes" id="UP000801492">
    <property type="component" value="Unassembled WGS sequence"/>
</dbReference>
<evidence type="ECO:0000313" key="1">
    <source>
        <dbReference type="EMBL" id="KAF2879297.1"/>
    </source>
</evidence>
<proteinExistence type="predicted"/>
<dbReference type="EMBL" id="VTPC01091190">
    <property type="protein sequence ID" value="KAF2879297.1"/>
    <property type="molecule type" value="Genomic_DNA"/>
</dbReference>
<dbReference type="AlphaFoldDB" id="A0A8K0FX72"/>
<accession>A0A8K0FX72</accession>
<evidence type="ECO:0000313" key="2">
    <source>
        <dbReference type="Proteomes" id="UP000801492"/>
    </source>
</evidence>
<keyword evidence="2" id="KW-1185">Reference proteome</keyword>
<protein>
    <submittedName>
        <fullName evidence="1">Uncharacterized protein</fullName>
    </submittedName>
</protein>
<organism evidence="1 2">
    <name type="scientific">Ignelater luminosus</name>
    <name type="common">Cucubano</name>
    <name type="synonym">Pyrophorus luminosus</name>
    <dbReference type="NCBI Taxonomy" id="2038154"/>
    <lineage>
        <taxon>Eukaryota</taxon>
        <taxon>Metazoa</taxon>
        <taxon>Ecdysozoa</taxon>
        <taxon>Arthropoda</taxon>
        <taxon>Hexapoda</taxon>
        <taxon>Insecta</taxon>
        <taxon>Pterygota</taxon>
        <taxon>Neoptera</taxon>
        <taxon>Endopterygota</taxon>
        <taxon>Coleoptera</taxon>
        <taxon>Polyphaga</taxon>
        <taxon>Elateriformia</taxon>
        <taxon>Elateroidea</taxon>
        <taxon>Elateridae</taxon>
        <taxon>Agrypninae</taxon>
        <taxon>Pyrophorini</taxon>
        <taxon>Ignelater</taxon>
    </lineage>
</organism>
<comment type="caution">
    <text evidence="1">The sequence shown here is derived from an EMBL/GenBank/DDBJ whole genome shotgun (WGS) entry which is preliminary data.</text>
</comment>
<reference evidence="1" key="1">
    <citation type="submission" date="2019-08" db="EMBL/GenBank/DDBJ databases">
        <title>The genome of the North American firefly Photinus pyralis.</title>
        <authorList>
            <consortium name="Photinus pyralis genome working group"/>
            <person name="Fallon T.R."/>
            <person name="Sander Lower S.E."/>
            <person name="Weng J.-K."/>
        </authorList>
    </citation>
    <scope>NUCLEOTIDE SEQUENCE</scope>
    <source>
        <strain evidence="1">TRF0915ILg1</strain>
        <tissue evidence="1">Whole body</tissue>
    </source>
</reference>
<gene>
    <name evidence="1" type="ORF">ILUMI_26872</name>
</gene>
<name>A0A8K0FX72_IGNLU</name>
<sequence>MLNYIEKQSPSGSNSFGTVLPSNLPIQLLINDISDVSKLETYLSNQENSKYLVGNSKSMGDFLFLLSDDKPLTAYEQTNPSQIINYCSISDSGQHSLCSYAEIINVEFPYSHYDKQFENNLTNDDDVLNEFYKIADFPEASDTN</sequence>